<evidence type="ECO:0000256" key="2">
    <source>
        <dbReference type="ARBA" id="ARBA00022737"/>
    </source>
</evidence>
<dbReference type="EnsemblMetazoa" id="XM_038201081.1">
    <property type="protein sequence ID" value="XP_038057009.1"/>
    <property type="gene ID" value="LOC119728731"/>
</dbReference>
<evidence type="ECO:0000259" key="3">
    <source>
        <dbReference type="PROSITE" id="PS50097"/>
    </source>
</evidence>
<dbReference type="SMART" id="SM00225">
    <property type="entry name" value="BTB"/>
    <property type="match status" value="1"/>
</dbReference>
<dbReference type="OrthoDB" id="19132at2759"/>
<dbReference type="PROSITE" id="PS50097">
    <property type="entry name" value="BTB"/>
    <property type="match status" value="1"/>
</dbReference>
<dbReference type="Gene3D" id="2.120.10.80">
    <property type="entry name" value="Kelch-type beta propeller"/>
    <property type="match status" value="2"/>
</dbReference>
<dbReference type="SUPFAM" id="SSF117281">
    <property type="entry name" value="Kelch motif"/>
    <property type="match status" value="1"/>
</dbReference>
<dbReference type="RefSeq" id="XP_038057008.1">
    <property type="nucleotide sequence ID" value="XM_038201080.1"/>
</dbReference>
<dbReference type="OMA" id="YQHCSAV"/>
<dbReference type="Pfam" id="PF07707">
    <property type="entry name" value="BACK"/>
    <property type="match status" value="1"/>
</dbReference>
<sequence length="629" mass="71149">MASSTVSMCDDVGTGQERRDICNFENYALPGAVLASFNELRHSNDLIDVVLVAEDKEIPCHRIVLAASSPYFKAMFTRNVEERSQQKVTLRDVNPIMLQMIIDYVYTSQVRITTENVQELLSTANFFLIKCLVYACSNFLIRQVDVDNCIEMHSFAECQGCDELSRAACGFAVREFADVCKTETFLNASPHLLSQYAAHENLNIRSEAELLRALLEWLTHGDQREVKQQNFLSVVRHVRLPFVGQECLEELSKLPAVMRLTGCKKLFALAMDCREDRVTSLPDEWKHPRKSSNYAEVLVIIGGVCNNHNRLPTRNKSNPENYWCEVPLELHKWNKLAPIPYMIRNVVMYDVVRFKNDVYLTGGFDGEMHPGATTSVWAYRTEMDTWEKQKGLNVARYQHCSSVLTGHIFVIGGYDGQNKLSSVEMYESKNNTWTCIQPMITPVAFATATAFNGRLFVIGGMTQDDRVFNGIQCYNLESQTWSIITTLQIKRKGCKSVLLNDLIYVFGGVTREVQVYDPECDKALNVAPMIAAHMCTGATVLKGKIYVAGGDNLQDTAKNRWDSVECYDPVTDEWTVVGTMPLSLYLHGLVTVIRNCLTMHTPPNEMLQPIGPSMLYRGYGEGRVDFDPR</sequence>
<dbReference type="InterPro" id="IPR011705">
    <property type="entry name" value="BACK"/>
</dbReference>
<dbReference type="Gene3D" id="3.30.710.10">
    <property type="entry name" value="Potassium Channel Kv1.1, Chain A"/>
    <property type="match status" value="1"/>
</dbReference>
<dbReference type="EnsemblMetazoa" id="XM_038201080.1">
    <property type="protein sequence ID" value="XP_038057008.1"/>
    <property type="gene ID" value="LOC119728731"/>
</dbReference>
<dbReference type="SMART" id="SM00612">
    <property type="entry name" value="Kelch"/>
    <property type="match status" value="5"/>
</dbReference>
<dbReference type="RefSeq" id="XP_038057009.1">
    <property type="nucleotide sequence ID" value="XM_038201081.1"/>
</dbReference>
<dbReference type="PANTHER" id="PTHR45632">
    <property type="entry name" value="LD33804P"/>
    <property type="match status" value="1"/>
</dbReference>
<reference evidence="4" key="1">
    <citation type="submission" date="2022-11" db="UniProtKB">
        <authorList>
            <consortium name="EnsemblMetazoa"/>
        </authorList>
    </citation>
    <scope>IDENTIFICATION</scope>
</reference>
<dbReference type="RefSeq" id="XP_038057010.1">
    <property type="nucleotide sequence ID" value="XM_038201082.1"/>
</dbReference>
<proteinExistence type="predicted"/>
<dbReference type="SMART" id="SM00875">
    <property type="entry name" value="BACK"/>
    <property type="match status" value="1"/>
</dbReference>
<feature type="domain" description="BTB" evidence="3">
    <location>
        <begin position="47"/>
        <end position="114"/>
    </location>
</feature>
<name>A0A914A092_PATMI</name>
<dbReference type="EnsemblMetazoa" id="XM_038201079.1">
    <property type="protein sequence ID" value="XP_038057007.1"/>
    <property type="gene ID" value="LOC119728731"/>
</dbReference>
<dbReference type="InterPro" id="IPR000210">
    <property type="entry name" value="BTB/POZ_dom"/>
</dbReference>
<dbReference type="InterPro" id="IPR011333">
    <property type="entry name" value="SKP1/BTB/POZ_sf"/>
</dbReference>
<dbReference type="SUPFAM" id="SSF54695">
    <property type="entry name" value="POZ domain"/>
    <property type="match status" value="1"/>
</dbReference>
<evidence type="ECO:0000256" key="1">
    <source>
        <dbReference type="ARBA" id="ARBA00022441"/>
    </source>
</evidence>
<dbReference type="AlphaFoldDB" id="A0A914A092"/>
<dbReference type="Pfam" id="PF01344">
    <property type="entry name" value="Kelch_1"/>
    <property type="match status" value="1"/>
</dbReference>
<accession>A0A914A092</accession>
<keyword evidence="1" id="KW-0880">Kelch repeat</keyword>
<keyword evidence="5" id="KW-1185">Reference proteome</keyword>
<dbReference type="InterPro" id="IPR015915">
    <property type="entry name" value="Kelch-typ_b-propeller"/>
</dbReference>
<dbReference type="Pfam" id="PF00651">
    <property type="entry name" value="BTB"/>
    <property type="match status" value="1"/>
</dbReference>
<protein>
    <recommendedName>
        <fullName evidence="3">BTB domain-containing protein</fullName>
    </recommendedName>
</protein>
<dbReference type="Pfam" id="PF24681">
    <property type="entry name" value="Kelch_KLHDC2_KLHL20_DRC7"/>
    <property type="match status" value="1"/>
</dbReference>
<evidence type="ECO:0000313" key="5">
    <source>
        <dbReference type="Proteomes" id="UP000887568"/>
    </source>
</evidence>
<dbReference type="Proteomes" id="UP000887568">
    <property type="component" value="Unplaced"/>
</dbReference>
<keyword evidence="2" id="KW-0677">Repeat</keyword>
<dbReference type="PANTHER" id="PTHR45632:SF3">
    <property type="entry name" value="KELCH-LIKE PROTEIN 32"/>
    <property type="match status" value="1"/>
</dbReference>
<dbReference type="GeneID" id="119728731"/>
<organism evidence="4 5">
    <name type="scientific">Patiria miniata</name>
    <name type="common">Bat star</name>
    <name type="synonym">Asterina miniata</name>
    <dbReference type="NCBI Taxonomy" id="46514"/>
    <lineage>
        <taxon>Eukaryota</taxon>
        <taxon>Metazoa</taxon>
        <taxon>Echinodermata</taxon>
        <taxon>Eleutherozoa</taxon>
        <taxon>Asterozoa</taxon>
        <taxon>Asteroidea</taxon>
        <taxon>Valvatacea</taxon>
        <taxon>Valvatida</taxon>
        <taxon>Asterinidae</taxon>
        <taxon>Patiria</taxon>
    </lineage>
</organism>
<dbReference type="InterPro" id="IPR006652">
    <property type="entry name" value="Kelch_1"/>
</dbReference>
<dbReference type="Gene3D" id="1.25.40.420">
    <property type="match status" value="1"/>
</dbReference>
<dbReference type="EnsemblMetazoa" id="XM_038201082.1">
    <property type="protein sequence ID" value="XP_038057010.1"/>
    <property type="gene ID" value="LOC119728731"/>
</dbReference>
<dbReference type="RefSeq" id="XP_038057007.1">
    <property type="nucleotide sequence ID" value="XM_038201079.1"/>
</dbReference>
<evidence type="ECO:0000313" key="4">
    <source>
        <dbReference type="EnsemblMetazoa" id="XP_038057010.1"/>
    </source>
</evidence>
<dbReference type="InterPro" id="IPR017096">
    <property type="entry name" value="BTB-kelch_protein"/>
</dbReference>
<dbReference type="PIRSF" id="PIRSF037037">
    <property type="entry name" value="Kelch-like_protein_gigaxonin"/>
    <property type="match status" value="1"/>
</dbReference>